<feature type="domain" description="PNPLA" evidence="4">
    <location>
        <begin position="3"/>
        <end position="170"/>
    </location>
</feature>
<reference evidence="6 7" key="1">
    <citation type="submission" date="2025-05" db="UniProtKB">
        <authorList>
            <consortium name="RefSeq"/>
        </authorList>
    </citation>
    <scope>IDENTIFICATION</scope>
    <source>
        <tissue evidence="6 7">Muscle</tissue>
    </source>
</reference>
<name>A0ABM1T179_LIMPO</name>
<dbReference type="InterPro" id="IPR033562">
    <property type="entry name" value="PLPL"/>
</dbReference>
<proteinExistence type="predicted"/>
<sequence>MNLSFAGCGFLGLYHVGVASCFREYAPQVLVDKIAGASAGSLAACCLICNVPLGESTTDILKIAVRARARALGPFHPGFDINTILHDGLVNMFPEDAHLRSNGRLHVSVTRVSDGENVLLTQFDSKEDLIQALLCSCFIPFYTGILPPKFHGVAYMDGGFSDNLPILDENTITVSPFSGESDICPQDSSFSIMQISLANTKIAITPSNLYRFTRILFPPHPEILSKMCQQGFDDALKFLQRHNLISCMRCLEVQSSFTVAEADSSTENDSIENEPEHAYDGCIDCRYRKQMALVDSVPESVVKAIENASDQVNKGVINWLFRHRPVKLLSLLSLPYVLPVDIVIVIFCKLWQLMPTLQKELQKNLTKVLNTLNLVINRLNSKRHMYSAKFSCQLAVTEYDYNRDEDTLAYPTCQRSLKYDEIFSSKLVSDLELGRVKRKSYAGLQGDPSPIKHQRRRSIETDMYIPERVISTMNLGFTVNLESTIETSKNKQQDVMDVLKSFGRDHSELNAIDITNKALSWDLSKYQGSIDPQNADNFECILETTSKHEALMAFYYMDEKMQVKVTEIFNICDSTDKPVNEYDSVWK</sequence>
<evidence type="ECO:0000256" key="1">
    <source>
        <dbReference type="ARBA" id="ARBA00023098"/>
    </source>
</evidence>
<dbReference type="Proteomes" id="UP000694941">
    <property type="component" value="Unplaced"/>
</dbReference>
<gene>
    <name evidence="6 7" type="primary">LOC106465962</name>
</gene>
<dbReference type="RefSeq" id="XP_022249635.1">
    <property type="nucleotide sequence ID" value="XM_022393927.1"/>
</dbReference>
<keyword evidence="3" id="KW-0732">Signal</keyword>
<evidence type="ECO:0000313" key="5">
    <source>
        <dbReference type="Proteomes" id="UP000694941"/>
    </source>
</evidence>
<dbReference type="RefSeq" id="XP_013781665.1">
    <property type="nucleotide sequence ID" value="XM_013926211.2"/>
</dbReference>
<keyword evidence="2" id="KW-0442">Lipid degradation</keyword>
<accession>A0ABM1T179</accession>
<dbReference type="SUPFAM" id="SSF52151">
    <property type="entry name" value="FabD/lysophospholipase-like"/>
    <property type="match status" value="1"/>
</dbReference>
<dbReference type="PROSITE" id="PS51635">
    <property type="entry name" value="PNPLA"/>
    <property type="match status" value="1"/>
</dbReference>
<feature type="short sequence motif" description="DGA/G" evidence="2">
    <location>
        <begin position="157"/>
        <end position="159"/>
    </location>
</feature>
<feature type="active site" description="Nucleophile" evidence="2">
    <location>
        <position position="38"/>
    </location>
</feature>
<evidence type="ECO:0000256" key="2">
    <source>
        <dbReference type="PROSITE-ProRule" id="PRU01161"/>
    </source>
</evidence>
<protein>
    <submittedName>
        <fullName evidence="6 7">Patatin-like phospholipase domain-containing protein 2 isoform X1</fullName>
    </submittedName>
</protein>
<feature type="active site" description="Proton acceptor" evidence="2">
    <location>
        <position position="157"/>
    </location>
</feature>
<dbReference type="Gene3D" id="3.40.1090.10">
    <property type="entry name" value="Cytosolic phospholipase A2 catalytic domain"/>
    <property type="match status" value="2"/>
</dbReference>
<dbReference type="PANTHER" id="PTHR12406">
    <property type="entry name" value="CALCIUM-INDEPENDENT PHOSPHOLIPASE A2 IPLA2 -RELATED"/>
    <property type="match status" value="1"/>
</dbReference>
<dbReference type="GeneID" id="106465962"/>
<dbReference type="CDD" id="cd07218">
    <property type="entry name" value="Pat_iPLA2"/>
    <property type="match status" value="1"/>
</dbReference>
<organism evidence="5 7">
    <name type="scientific">Limulus polyphemus</name>
    <name type="common">Atlantic horseshoe crab</name>
    <dbReference type="NCBI Taxonomy" id="6850"/>
    <lineage>
        <taxon>Eukaryota</taxon>
        <taxon>Metazoa</taxon>
        <taxon>Ecdysozoa</taxon>
        <taxon>Arthropoda</taxon>
        <taxon>Chelicerata</taxon>
        <taxon>Merostomata</taxon>
        <taxon>Xiphosura</taxon>
        <taxon>Limulidae</taxon>
        <taxon>Limulus</taxon>
    </lineage>
</organism>
<evidence type="ECO:0000313" key="6">
    <source>
        <dbReference type="RefSeq" id="XP_013781665.1"/>
    </source>
</evidence>
<evidence type="ECO:0000256" key="3">
    <source>
        <dbReference type="SAM" id="SignalP"/>
    </source>
</evidence>
<feature type="chain" id="PRO_5045023212" evidence="3">
    <location>
        <begin position="22"/>
        <end position="587"/>
    </location>
</feature>
<dbReference type="Pfam" id="PF01734">
    <property type="entry name" value="Patatin"/>
    <property type="match status" value="1"/>
</dbReference>
<keyword evidence="1 2" id="KW-0443">Lipid metabolism</keyword>
<keyword evidence="5" id="KW-1185">Reference proteome</keyword>
<feature type="signal peptide" evidence="3">
    <location>
        <begin position="1"/>
        <end position="21"/>
    </location>
</feature>
<dbReference type="InterPro" id="IPR016035">
    <property type="entry name" value="Acyl_Trfase/lysoPLipase"/>
</dbReference>
<evidence type="ECO:0000259" key="4">
    <source>
        <dbReference type="PROSITE" id="PS51635"/>
    </source>
</evidence>
<evidence type="ECO:0000313" key="7">
    <source>
        <dbReference type="RefSeq" id="XP_022249635.1"/>
    </source>
</evidence>
<feature type="short sequence motif" description="GXGXXG" evidence="2">
    <location>
        <begin position="7"/>
        <end position="12"/>
    </location>
</feature>
<dbReference type="InterPro" id="IPR002641">
    <property type="entry name" value="PNPLA_dom"/>
</dbReference>
<keyword evidence="2" id="KW-0378">Hydrolase</keyword>
<feature type="short sequence motif" description="GXSXG" evidence="2">
    <location>
        <begin position="36"/>
        <end position="40"/>
    </location>
</feature>
<dbReference type="PANTHER" id="PTHR12406:SF41">
    <property type="entry name" value="BRUMMER, ISOFORM B-RELATED"/>
    <property type="match status" value="1"/>
</dbReference>